<dbReference type="VEuPathDB" id="VectorBase:ASIC016181"/>
<evidence type="ECO:0000313" key="2">
    <source>
        <dbReference type="EMBL" id="KFB48058.1"/>
    </source>
</evidence>
<keyword evidence="4" id="KW-1185">Reference proteome</keyword>
<evidence type="ECO:0000313" key="3">
    <source>
        <dbReference type="EnsemblMetazoa" id="ASIC016181-PA"/>
    </source>
</evidence>
<sequence>MKARRLPTTPTPMGNVNNPNGRIPTHSLPVDEVPGCIVFPRPMCFGHVLLLHSRYGSSFRIWPSVTIVHFSGSLSFSTMAPRLQLLGMRANEQQYENGNGFPGYGAKAPS</sequence>
<proteinExistence type="predicted"/>
<reference evidence="3" key="2">
    <citation type="submission" date="2020-05" db="UniProtKB">
        <authorList>
            <consortium name="EnsemblMetazoa"/>
        </authorList>
    </citation>
    <scope>IDENTIFICATION</scope>
</reference>
<dbReference type="EMBL" id="ATLV01022890">
    <property type="status" value="NOT_ANNOTATED_CDS"/>
    <property type="molecule type" value="Genomic_DNA"/>
</dbReference>
<protein>
    <submittedName>
        <fullName evidence="2 3">Uncharacterized protein</fullName>
    </submittedName>
</protein>
<organism evidence="2">
    <name type="scientific">Anopheles sinensis</name>
    <name type="common">Mosquito</name>
    <dbReference type="NCBI Taxonomy" id="74873"/>
    <lineage>
        <taxon>Eukaryota</taxon>
        <taxon>Metazoa</taxon>
        <taxon>Ecdysozoa</taxon>
        <taxon>Arthropoda</taxon>
        <taxon>Hexapoda</taxon>
        <taxon>Insecta</taxon>
        <taxon>Pterygota</taxon>
        <taxon>Neoptera</taxon>
        <taxon>Endopterygota</taxon>
        <taxon>Diptera</taxon>
        <taxon>Nematocera</taxon>
        <taxon>Culicoidea</taxon>
        <taxon>Culicidae</taxon>
        <taxon>Anophelinae</taxon>
        <taxon>Anopheles</taxon>
    </lineage>
</organism>
<gene>
    <name evidence="2" type="ORF">ZHAS_00016181</name>
</gene>
<evidence type="ECO:0000256" key="1">
    <source>
        <dbReference type="SAM" id="MobiDB-lite"/>
    </source>
</evidence>
<dbReference type="Proteomes" id="UP000030765">
    <property type="component" value="Unassembled WGS sequence"/>
</dbReference>
<feature type="region of interest" description="Disordered" evidence="1">
    <location>
        <begin position="1"/>
        <end position="25"/>
    </location>
</feature>
<dbReference type="EnsemblMetazoa" id="ASIC016181-RA">
    <property type="protein sequence ID" value="ASIC016181-PA"/>
    <property type="gene ID" value="ASIC016181"/>
</dbReference>
<accession>A0A084WCW4</accession>
<dbReference type="AlphaFoldDB" id="A0A084WCW4"/>
<evidence type="ECO:0000313" key="4">
    <source>
        <dbReference type="Proteomes" id="UP000030765"/>
    </source>
</evidence>
<dbReference type="EMBL" id="KE525337">
    <property type="protein sequence ID" value="KFB48058.1"/>
    <property type="molecule type" value="Genomic_DNA"/>
</dbReference>
<name>A0A084WCW4_ANOSI</name>
<reference evidence="2 4" key="1">
    <citation type="journal article" date="2014" name="BMC Genomics">
        <title>Genome sequence of Anopheles sinensis provides insight into genetics basis of mosquito competence for malaria parasites.</title>
        <authorList>
            <person name="Zhou D."/>
            <person name="Zhang D."/>
            <person name="Ding G."/>
            <person name="Shi L."/>
            <person name="Hou Q."/>
            <person name="Ye Y."/>
            <person name="Xu Y."/>
            <person name="Zhou H."/>
            <person name="Xiong C."/>
            <person name="Li S."/>
            <person name="Yu J."/>
            <person name="Hong S."/>
            <person name="Yu X."/>
            <person name="Zou P."/>
            <person name="Chen C."/>
            <person name="Chang X."/>
            <person name="Wang W."/>
            <person name="Lv Y."/>
            <person name="Sun Y."/>
            <person name="Ma L."/>
            <person name="Shen B."/>
            <person name="Zhu C."/>
        </authorList>
    </citation>
    <scope>NUCLEOTIDE SEQUENCE [LARGE SCALE GENOMIC DNA]</scope>
</reference>
<feature type="compositionally biased region" description="Polar residues" evidence="1">
    <location>
        <begin position="11"/>
        <end position="20"/>
    </location>
</feature>